<dbReference type="InterPro" id="IPR029017">
    <property type="entry name" value="Enolase-like_N"/>
</dbReference>
<dbReference type="KEGG" id="psin:CAK95_02075"/>
<dbReference type="InterPro" id="IPR036849">
    <property type="entry name" value="Enolase-like_C_sf"/>
</dbReference>
<sequence>MATISSVEIKLVELRFDKPRGGSRVTGVDIVTADIGDSDGATGFGFSYVIGGGAGGLIAGLAQNLADRFLIGKPVADPASHWAEIDKSFNRTGGGPNVIALAALDVANWDLKARREGVPLVRALGGEPGAVPVYASGGFSPDGEIEASADLAQRYAAMGFKGVKPRVNANERDAAVIGAVRRAVRDDVAVMVDANEKGTMETAARLLSCAADLGVTFVEEPLPAGDVLGYRRLGALQGRAPIATGEHLQGLDRFAVAVADGYCSYLQPDLAMAGGLTPCREAARFAAAAGVTVAPHFLPGLFVHLNGAFGGCLFLEDFPLIEEAFEGWPRIDDHGMMAALNEPGHGLRIRH</sequence>
<dbReference type="STRING" id="1235591.CAK95_02075"/>
<dbReference type="InterPro" id="IPR013341">
    <property type="entry name" value="Mandelate_racemase_N_dom"/>
</dbReference>
<dbReference type="CDD" id="cd03316">
    <property type="entry name" value="MR_like"/>
    <property type="match status" value="1"/>
</dbReference>
<name>A0A1W6ZKX2_9HYPH</name>
<keyword evidence="2" id="KW-0479">Metal-binding</keyword>
<keyword evidence="5" id="KW-1185">Reference proteome</keyword>
<dbReference type="Gene3D" id="3.30.390.10">
    <property type="entry name" value="Enolase-like, N-terminal domain"/>
    <property type="match status" value="1"/>
</dbReference>
<dbReference type="PANTHER" id="PTHR13794">
    <property type="entry name" value="ENOLASE SUPERFAMILY, MANDELATE RACEMASE"/>
    <property type="match status" value="1"/>
</dbReference>
<dbReference type="EMBL" id="CP021112">
    <property type="protein sequence ID" value="ARP97999.1"/>
    <property type="molecule type" value="Genomic_DNA"/>
</dbReference>
<dbReference type="SUPFAM" id="SSF51604">
    <property type="entry name" value="Enolase C-terminal domain-like"/>
    <property type="match status" value="1"/>
</dbReference>
<dbReference type="Proteomes" id="UP000194137">
    <property type="component" value="Chromosome"/>
</dbReference>
<evidence type="ECO:0000256" key="3">
    <source>
        <dbReference type="ARBA" id="ARBA00022842"/>
    </source>
</evidence>
<protein>
    <submittedName>
        <fullName evidence="4">Uncharacterized protein</fullName>
    </submittedName>
</protein>
<evidence type="ECO:0000313" key="5">
    <source>
        <dbReference type="Proteomes" id="UP000194137"/>
    </source>
</evidence>
<dbReference type="OrthoDB" id="9802699at2"/>
<dbReference type="PANTHER" id="PTHR13794:SF58">
    <property type="entry name" value="MITOCHONDRIAL ENOLASE SUPERFAMILY MEMBER 1"/>
    <property type="match status" value="1"/>
</dbReference>
<reference evidence="4 5" key="1">
    <citation type="submission" date="2017-05" db="EMBL/GenBank/DDBJ databases">
        <title>Full genome sequence of Pseudorhodoplanes sinuspersici.</title>
        <authorList>
            <person name="Dastgheib S.M.M."/>
            <person name="Shavandi M."/>
            <person name="Tirandaz H."/>
        </authorList>
    </citation>
    <scope>NUCLEOTIDE SEQUENCE [LARGE SCALE GENOMIC DNA]</scope>
    <source>
        <strain evidence="4 5">RIPI110</strain>
    </source>
</reference>
<dbReference type="RefSeq" id="WP_086086316.1">
    <property type="nucleotide sequence ID" value="NZ_CP021112.1"/>
</dbReference>
<accession>A0A1W6ZKX2</accession>
<dbReference type="InterPro" id="IPR029065">
    <property type="entry name" value="Enolase_C-like"/>
</dbReference>
<dbReference type="Pfam" id="PF02746">
    <property type="entry name" value="MR_MLE_N"/>
    <property type="match status" value="1"/>
</dbReference>
<organism evidence="4 5">
    <name type="scientific">Pseudorhodoplanes sinuspersici</name>
    <dbReference type="NCBI Taxonomy" id="1235591"/>
    <lineage>
        <taxon>Bacteria</taxon>
        <taxon>Pseudomonadati</taxon>
        <taxon>Pseudomonadota</taxon>
        <taxon>Alphaproteobacteria</taxon>
        <taxon>Hyphomicrobiales</taxon>
        <taxon>Pseudorhodoplanes</taxon>
    </lineage>
</organism>
<keyword evidence="3" id="KW-0460">Magnesium</keyword>
<dbReference type="GO" id="GO:0000287">
    <property type="term" value="F:magnesium ion binding"/>
    <property type="evidence" value="ECO:0007669"/>
    <property type="project" value="TreeGrafter"/>
</dbReference>
<dbReference type="AlphaFoldDB" id="A0A1W6ZKX2"/>
<dbReference type="SMART" id="SM00922">
    <property type="entry name" value="MR_MLE"/>
    <property type="match status" value="1"/>
</dbReference>
<dbReference type="Pfam" id="PF13378">
    <property type="entry name" value="MR_MLE_C"/>
    <property type="match status" value="1"/>
</dbReference>
<evidence type="ECO:0000313" key="4">
    <source>
        <dbReference type="EMBL" id="ARP97999.1"/>
    </source>
</evidence>
<evidence type="ECO:0000256" key="1">
    <source>
        <dbReference type="ARBA" id="ARBA00001946"/>
    </source>
</evidence>
<dbReference type="InterPro" id="IPR013342">
    <property type="entry name" value="Mandelate_racemase_C"/>
</dbReference>
<dbReference type="GO" id="GO:0016836">
    <property type="term" value="F:hydro-lyase activity"/>
    <property type="evidence" value="ECO:0007669"/>
    <property type="project" value="TreeGrafter"/>
</dbReference>
<dbReference type="InterPro" id="IPR046945">
    <property type="entry name" value="RHMD-like"/>
</dbReference>
<evidence type="ECO:0000256" key="2">
    <source>
        <dbReference type="ARBA" id="ARBA00022723"/>
    </source>
</evidence>
<gene>
    <name evidence="4" type="ORF">CAK95_02075</name>
</gene>
<proteinExistence type="predicted"/>
<comment type="cofactor">
    <cofactor evidence="1">
        <name>Mg(2+)</name>
        <dbReference type="ChEBI" id="CHEBI:18420"/>
    </cofactor>
</comment>
<dbReference type="GO" id="GO:0016052">
    <property type="term" value="P:carbohydrate catabolic process"/>
    <property type="evidence" value="ECO:0007669"/>
    <property type="project" value="TreeGrafter"/>
</dbReference>
<dbReference type="SUPFAM" id="SSF54826">
    <property type="entry name" value="Enolase N-terminal domain-like"/>
    <property type="match status" value="1"/>
</dbReference>
<dbReference type="Gene3D" id="3.20.20.120">
    <property type="entry name" value="Enolase-like C-terminal domain"/>
    <property type="match status" value="1"/>
</dbReference>
<dbReference type="SFLD" id="SFLDS00001">
    <property type="entry name" value="Enolase"/>
    <property type="match status" value="1"/>
</dbReference>